<dbReference type="SMART" id="SM00369">
    <property type="entry name" value="LRR_TYP"/>
    <property type="match status" value="10"/>
</dbReference>
<dbReference type="InterPro" id="IPR032675">
    <property type="entry name" value="LRR_dom_sf"/>
</dbReference>
<dbReference type="InterPro" id="IPR020635">
    <property type="entry name" value="Tyr_kinase_cat_dom"/>
</dbReference>
<keyword evidence="2" id="KW-0433">Leucine-rich repeat</keyword>
<keyword evidence="10" id="KW-0675">Receptor</keyword>
<keyword evidence="5" id="KW-0677">Repeat</keyword>
<keyword evidence="6" id="KW-0547">Nucleotide-binding</keyword>
<evidence type="ECO:0000256" key="11">
    <source>
        <dbReference type="ARBA" id="ARBA00023180"/>
    </source>
</evidence>
<dbReference type="EnsemblPlants" id="EMT10960">
    <property type="protein sequence ID" value="EMT10960"/>
    <property type="gene ID" value="F775_18087"/>
</dbReference>
<dbReference type="InterPro" id="IPR001611">
    <property type="entry name" value="Leu-rich_rpt"/>
</dbReference>
<dbReference type="Gene3D" id="3.80.10.10">
    <property type="entry name" value="Ribonuclease Inhibitor"/>
    <property type="match status" value="3"/>
</dbReference>
<dbReference type="AlphaFoldDB" id="M8BBC5"/>
<dbReference type="InterPro" id="IPR051716">
    <property type="entry name" value="Plant_RL_S/T_kinase"/>
</dbReference>
<dbReference type="SUPFAM" id="SSF56112">
    <property type="entry name" value="Protein kinase-like (PK-like)"/>
    <property type="match status" value="1"/>
</dbReference>
<dbReference type="InterPro" id="IPR000719">
    <property type="entry name" value="Prot_kinase_dom"/>
</dbReference>
<evidence type="ECO:0000256" key="3">
    <source>
        <dbReference type="ARBA" id="ARBA00022692"/>
    </source>
</evidence>
<dbReference type="GO" id="GO:0016020">
    <property type="term" value="C:membrane"/>
    <property type="evidence" value="ECO:0007669"/>
    <property type="project" value="UniProtKB-SubCell"/>
</dbReference>
<dbReference type="FunFam" id="3.80.10.10:FF:000095">
    <property type="entry name" value="LRR receptor-like serine/threonine-protein kinase GSO1"/>
    <property type="match status" value="1"/>
</dbReference>
<dbReference type="GO" id="GO:0005524">
    <property type="term" value="F:ATP binding"/>
    <property type="evidence" value="ECO:0007669"/>
    <property type="project" value="UniProtKB-KW"/>
</dbReference>
<keyword evidence="8" id="KW-1133">Transmembrane helix</keyword>
<evidence type="ECO:0000256" key="10">
    <source>
        <dbReference type="ARBA" id="ARBA00023170"/>
    </source>
</evidence>
<evidence type="ECO:0000256" key="7">
    <source>
        <dbReference type="ARBA" id="ARBA00022840"/>
    </source>
</evidence>
<name>M8BBC5_AEGTA</name>
<dbReference type="Pfam" id="PF07714">
    <property type="entry name" value="PK_Tyr_Ser-Thr"/>
    <property type="match status" value="1"/>
</dbReference>
<dbReference type="SMART" id="SM00219">
    <property type="entry name" value="TyrKc"/>
    <property type="match status" value="1"/>
</dbReference>
<evidence type="ECO:0000256" key="1">
    <source>
        <dbReference type="ARBA" id="ARBA00004167"/>
    </source>
</evidence>
<dbReference type="Pfam" id="PF13855">
    <property type="entry name" value="LRR_8"/>
    <property type="match status" value="3"/>
</dbReference>
<comment type="subcellular location">
    <subcellularLocation>
        <location evidence="1">Membrane</location>
        <topology evidence="1">Single-pass membrane protein</topology>
    </subcellularLocation>
</comment>
<evidence type="ECO:0000256" key="5">
    <source>
        <dbReference type="ARBA" id="ARBA00022737"/>
    </source>
</evidence>
<keyword evidence="11" id="KW-0325">Glycoprotein</keyword>
<dbReference type="PROSITE" id="PS50011">
    <property type="entry name" value="PROTEIN_KINASE_DOM"/>
    <property type="match status" value="1"/>
</dbReference>
<dbReference type="InterPro" id="IPR001245">
    <property type="entry name" value="Ser-Thr/Tyr_kinase_cat_dom"/>
</dbReference>
<keyword evidence="4" id="KW-0732">Signal</keyword>
<accession>M8BBC5</accession>
<evidence type="ECO:0000313" key="13">
    <source>
        <dbReference type="EnsemblPlants" id="EMT10960"/>
    </source>
</evidence>
<dbReference type="GO" id="GO:0004713">
    <property type="term" value="F:protein tyrosine kinase activity"/>
    <property type="evidence" value="ECO:0007669"/>
    <property type="project" value="InterPro"/>
</dbReference>
<dbReference type="SUPFAM" id="SSF52058">
    <property type="entry name" value="L domain-like"/>
    <property type="match status" value="2"/>
</dbReference>
<evidence type="ECO:0000256" key="9">
    <source>
        <dbReference type="ARBA" id="ARBA00023136"/>
    </source>
</evidence>
<sequence>MVTGLENKLTEAVGTYVWVLSCHVAELQLPCRTTTVAMVAQLQLPSQVKCQMSFWTTAAVAISNSDASDGCEKMKSGKLDDRLKVFAAIPRKKTNKRIEIIKAIFLDLPDVCLAIPEIQQHTCANDTLTVIQKAHPGRVTVLDLQDMSLAGQITPSLGNLTSLRKLTLDSNRLSGQLPPLNRLTRLEELSLGTNLLQGDIPDALTNCSKLKSLNLALNMLVGSIPENIGFLTNLVVMDLSGNNLSGIIPQTFSNISRLREMSLADNLLVGSIPKELGQLTDISIVFLGGNSLSSSVPATLFNLSYLQILDLDTNMLSGTLPSDVGHMLPNLQFLFLGENKLDGHIPDSLGNASELGQRPGVRLHFQKKGLLLTSIGNLSIKLQQLNLGQNNLFRTVPPTIGKYRNLFKLTLSYNNLTGTIEKWVGTLKNLQGLYLEGNTFVGSIPNSLGNLNKLTSLYLSKNQFDGLMPANLGNLSQLTQLDLSYNNIQGNIPLQISRLKQLMELHLSSNKRTGEIPSNLDQCDNLITIQIDQNMLIGEIPTSFGNLIALNVLNLSQNNLSGTVPATLSDLQLLSKLDLSHNHLHGEIPRNGVYINATCIYLEGNWGLCGGVADLQMPLCSAISQRSETEYYLVRILVPILGFTSLIMLAYIIILGKNTSRRTYVSFLSFGKKFPRVSYSDLNRATGNFSKANIIGKGSYGTVYRGKLTQAKIQVAINVFNLDMKCADKSFVTECEVLRSIRHRILVPILTACSTIDNNGDAFKALVYEFMPNGNLDTWLHNRFLGSSAKQLSLAQRASVAVGIADALAYLHHHYQNLIRCRRPMTVGIGPKAVSKGLRRRPPSA</sequence>
<evidence type="ECO:0000256" key="6">
    <source>
        <dbReference type="ARBA" id="ARBA00022741"/>
    </source>
</evidence>
<keyword evidence="9" id="KW-0472">Membrane</keyword>
<evidence type="ECO:0000256" key="4">
    <source>
        <dbReference type="ARBA" id="ARBA00022729"/>
    </source>
</evidence>
<dbReference type="InterPro" id="IPR003591">
    <property type="entry name" value="Leu-rich_rpt_typical-subtyp"/>
</dbReference>
<proteinExistence type="predicted"/>
<organism evidence="13">
    <name type="scientific">Aegilops tauschii</name>
    <name type="common">Tausch's goatgrass</name>
    <name type="synonym">Aegilops squarrosa</name>
    <dbReference type="NCBI Taxonomy" id="37682"/>
    <lineage>
        <taxon>Eukaryota</taxon>
        <taxon>Viridiplantae</taxon>
        <taxon>Streptophyta</taxon>
        <taxon>Embryophyta</taxon>
        <taxon>Tracheophyta</taxon>
        <taxon>Spermatophyta</taxon>
        <taxon>Magnoliopsida</taxon>
        <taxon>Liliopsida</taxon>
        <taxon>Poales</taxon>
        <taxon>Poaceae</taxon>
        <taxon>BOP clade</taxon>
        <taxon>Pooideae</taxon>
        <taxon>Triticodae</taxon>
        <taxon>Triticeae</taxon>
        <taxon>Triticinae</taxon>
        <taxon>Aegilops</taxon>
    </lineage>
</organism>
<dbReference type="Gene3D" id="1.10.510.10">
    <property type="entry name" value="Transferase(Phosphotransferase) domain 1"/>
    <property type="match status" value="1"/>
</dbReference>
<dbReference type="FunFam" id="3.80.10.10:FF:000041">
    <property type="entry name" value="LRR receptor-like serine/threonine-protein kinase ERECTA"/>
    <property type="match status" value="2"/>
</dbReference>
<dbReference type="GO" id="GO:0004674">
    <property type="term" value="F:protein serine/threonine kinase activity"/>
    <property type="evidence" value="ECO:0007669"/>
    <property type="project" value="UniProtKB-EC"/>
</dbReference>
<evidence type="ECO:0000256" key="8">
    <source>
        <dbReference type="ARBA" id="ARBA00022989"/>
    </source>
</evidence>
<dbReference type="PANTHER" id="PTHR48053:SF6">
    <property type="entry name" value="PROTEIN KINASE DOMAIN-CONTAINING PROTEIN"/>
    <property type="match status" value="1"/>
</dbReference>
<protein>
    <submittedName>
        <fullName evidence="13">Putative LRR receptor-like serine/threonine-protein kinase</fullName>
    </submittedName>
</protein>
<evidence type="ECO:0000256" key="2">
    <source>
        <dbReference type="ARBA" id="ARBA00022614"/>
    </source>
</evidence>
<reference evidence="13" key="1">
    <citation type="submission" date="2015-06" db="UniProtKB">
        <authorList>
            <consortium name="EnsemblPlants"/>
        </authorList>
    </citation>
    <scope>IDENTIFICATION</scope>
</reference>
<feature type="domain" description="Protein kinase" evidence="12">
    <location>
        <begin position="689"/>
        <end position="845"/>
    </location>
</feature>
<dbReference type="PANTHER" id="PTHR48053">
    <property type="entry name" value="LEUCINE RICH REPEAT FAMILY PROTEIN, EXPRESSED"/>
    <property type="match status" value="1"/>
</dbReference>
<keyword evidence="3" id="KW-0812">Transmembrane</keyword>
<keyword evidence="7" id="KW-0067">ATP-binding</keyword>
<dbReference type="InterPro" id="IPR011009">
    <property type="entry name" value="Kinase-like_dom_sf"/>
</dbReference>
<dbReference type="Pfam" id="PF00560">
    <property type="entry name" value="LRR_1"/>
    <property type="match status" value="4"/>
</dbReference>
<dbReference type="Gene3D" id="3.30.200.20">
    <property type="entry name" value="Phosphorylase Kinase, domain 1"/>
    <property type="match status" value="1"/>
</dbReference>
<evidence type="ECO:0000259" key="12">
    <source>
        <dbReference type="PROSITE" id="PS50011"/>
    </source>
</evidence>
<dbReference type="FunFam" id="3.30.200.20:FF:000432">
    <property type="entry name" value="LRR receptor-like serine/threonine-protein kinase EFR"/>
    <property type="match status" value="1"/>
</dbReference>
<dbReference type="PROSITE" id="PS51450">
    <property type="entry name" value="LRR"/>
    <property type="match status" value="1"/>
</dbReference>